<evidence type="ECO:0000313" key="2">
    <source>
        <dbReference type="Proteomes" id="UP000632222"/>
    </source>
</evidence>
<dbReference type="Proteomes" id="UP000632222">
    <property type="component" value="Unassembled WGS sequence"/>
</dbReference>
<protein>
    <submittedName>
        <fullName evidence="1">DUF3052 domain-containing protein</fullName>
    </submittedName>
</protein>
<dbReference type="EMBL" id="BMOD01000008">
    <property type="protein sequence ID" value="GGJ37066.1"/>
    <property type="molecule type" value="Genomic_DNA"/>
</dbReference>
<reference evidence="2" key="1">
    <citation type="journal article" date="2019" name="Int. J. Syst. Evol. Microbiol.">
        <title>The Global Catalogue of Microorganisms (GCM) 10K type strain sequencing project: providing services to taxonomists for standard genome sequencing and annotation.</title>
        <authorList>
            <consortium name="The Broad Institute Genomics Platform"/>
            <consortium name="The Broad Institute Genome Sequencing Center for Infectious Disease"/>
            <person name="Wu L."/>
            <person name="Ma J."/>
        </authorList>
    </citation>
    <scope>NUCLEOTIDE SEQUENCE [LARGE SCALE GENOMIC DNA]</scope>
    <source>
        <strain evidence="2">JCM 14370</strain>
    </source>
</reference>
<gene>
    <name evidence="1" type="ORF">GCM10008938_23920</name>
</gene>
<organism evidence="1 2">
    <name type="scientific">Deinococcus roseus</name>
    <dbReference type="NCBI Taxonomy" id="392414"/>
    <lineage>
        <taxon>Bacteria</taxon>
        <taxon>Thermotogati</taxon>
        <taxon>Deinococcota</taxon>
        <taxon>Deinococci</taxon>
        <taxon>Deinococcales</taxon>
        <taxon>Deinococcaceae</taxon>
        <taxon>Deinococcus</taxon>
    </lineage>
</organism>
<keyword evidence="2" id="KW-1185">Reference proteome</keyword>
<accession>A0ABQ2CZQ9</accession>
<proteinExistence type="predicted"/>
<comment type="caution">
    <text evidence="1">The sequence shown here is derived from an EMBL/GenBank/DDBJ whole genome shotgun (WGS) entry which is preliminary data.</text>
</comment>
<dbReference type="RefSeq" id="WP_229684759.1">
    <property type="nucleotide sequence ID" value="NZ_BMOD01000008.1"/>
</dbReference>
<evidence type="ECO:0000313" key="1">
    <source>
        <dbReference type="EMBL" id="GGJ37066.1"/>
    </source>
</evidence>
<name>A0ABQ2CZQ9_9DEIO</name>
<sequence length="146" mass="16259">MAGYSGRTLTQKLGLKPHMKAMWLDAPDGHLDWLPDLQEITEITEITAGSEGTSPLDFIHLYVTRKQILQEKLPELRTLLNPAGMIWVSWPKKASQVPTDVTEDTIRDLALSLDLVDVKVCAVSEVWSGLKLVIPKASRARAVQML</sequence>